<evidence type="ECO:0000256" key="1">
    <source>
        <dbReference type="SAM" id="Phobius"/>
    </source>
</evidence>
<dbReference type="EMBL" id="QGSV01000343">
    <property type="protein sequence ID" value="PWU44245.1"/>
    <property type="molecule type" value="Genomic_DNA"/>
</dbReference>
<keyword evidence="1" id="KW-1133">Transmembrane helix</keyword>
<comment type="caution">
    <text evidence="2">The sequence shown here is derived from an EMBL/GenBank/DDBJ whole genome shotgun (WGS) entry which is preliminary data.</text>
</comment>
<keyword evidence="3" id="KW-1185">Reference proteome</keyword>
<dbReference type="RefSeq" id="WP_109947369.1">
    <property type="nucleotide sequence ID" value="NZ_QGSV01000343.1"/>
</dbReference>
<name>A0A317JUE2_9ACTN</name>
<sequence>MPDREPTAAESLFLDELWKRVDGFDVWFGRGLAGDPRLTVSYPCIDGDRAGTAVPAYDGRRLRGGWRTASPAWADDAGMDDPLDAGSRNGLRVDNIEPTPAAASAADWLTRRTGRPTPAPPSPVVTGLATLVVLLVAVALLLVLVWLGPLLLYRYVFPDGPFA</sequence>
<dbReference type="Proteomes" id="UP000245683">
    <property type="component" value="Unassembled WGS sequence"/>
</dbReference>
<accession>A0A317JUE2</accession>
<dbReference type="OrthoDB" id="3385517at2"/>
<gene>
    <name evidence="2" type="ORF">DLJ46_27015</name>
</gene>
<dbReference type="AlphaFoldDB" id="A0A317JUE2"/>
<evidence type="ECO:0000313" key="2">
    <source>
        <dbReference type="EMBL" id="PWU44245.1"/>
    </source>
</evidence>
<evidence type="ECO:0000313" key="3">
    <source>
        <dbReference type="Proteomes" id="UP000245683"/>
    </source>
</evidence>
<keyword evidence="1" id="KW-0812">Transmembrane</keyword>
<organism evidence="2 3">
    <name type="scientific">Micromonospora globispora</name>
    <dbReference type="NCBI Taxonomy" id="1450148"/>
    <lineage>
        <taxon>Bacteria</taxon>
        <taxon>Bacillati</taxon>
        <taxon>Actinomycetota</taxon>
        <taxon>Actinomycetes</taxon>
        <taxon>Micromonosporales</taxon>
        <taxon>Micromonosporaceae</taxon>
        <taxon>Micromonospora</taxon>
    </lineage>
</organism>
<proteinExistence type="predicted"/>
<keyword evidence="1" id="KW-0472">Membrane</keyword>
<reference evidence="3" key="1">
    <citation type="submission" date="2018-05" db="EMBL/GenBank/DDBJ databases">
        <title>Micromonospora globispora sp. nov. and Micromonospora rugosa sp. nov., isolated from marine sediment.</title>
        <authorList>
            <person name="Carro L."/>
            <person name="Aysel V."/>
            <person name="Cetin D."/>
            <person name="Igual J.M."/>
            <person name="Klenk H.-P."/>
            <person name="Trujillo M.E."/>
            <person name="Sahin N."/>
        </authorList>
    </citation>
    <scope>NUCLEOTIDE SEQUENCE [LARGE SCALE GENOMIC DNA]</scope>
    <source>
        <strain evidence="3">S2904</strain>
    </source>
</reference>
<protein>
    <submittedName>
        <fullName evidence="2">Uncharacterized protein</fullName>
    </submittedName>
</protein>
<feature type="transmembrane region" description="Helical" evidence="1">
    <location>
        <begin position="124"/>
        <end position="147"/>
    </location>
</feature>